<keyword evidence="6" id="KW-0067">ATP-binding</keyword>
<dbReference type="InParanoid" id="D2VU80"/>
<keyword evidence="2" id="KW-0723">Serine/threonine-protein kinase</keyword>
<organism evidence="12">
    <name type="scientific">Naegleria gruberi</name>
    <name type="common">Amoeba</name>
    <dbReference type="NCBI Taxonomy" id="5762"/>
    <lineage>
        <taxon>Eukaryota</taxon>
        <taxon>Discoba</taxon>
        <taxon>Heterolobosea</taxon>
        <taxon>Tetramitia</taxon>
        <taxon>Eutetramitia</taxon>
        <taxon>Vahlkampfiidae</taxon>
        <taxon>Naegleria</taxon>
    </lineage>
</organism>
<dbReference type="KEGG" id="ngr:NAEGRDRAFT_72567"/>
<dbReference type="eggNOG" id="KOG0589">
    <property type="taxonomic scope" value="Eukaryota"/>
</dbReference>
<dbReference type="InterPro" id="IPR011009">
    <property type="entry name" value="Kinase-like_dom_sf"/>
</dbReference>
<evidence type="ECO:0000313" key="11">
    <source>
        <dbReference type="EMBL" id="EFC39642.1"/>
    </source>
</evidence>
<dbReference type="InterPro" id="IPR043136">
    <property type="entry name" value="B30.2/SPRY_sf"/>
</dbReference>
<keyword evidence="12" id="KW-1185">Reference proteome</keyword>
<feature type="compositionally biased region" description="Polar residues" evidence="9">
    <location>
        <begin position="87"/>
        <end position="97"/>
    </location>
</feature>
<evidence type="ECO:0000256" key="3">
    <source>
        <dbReference type="ARBA" id="ARBA00022679"/>
    </source>
</evidence>
<evidence type="ECO:0000256" key="2">
    <source>
        <dbReference type="ARBA" id="ARBA00022527"/>
    </source>
</evidence>
<dbReference type="InterPro" id="IPR050660">
    <property type="entry name" value="NEK_Ser/Thr_kinase"/>
</dbReference>
<dbReference type="GO" id="GO:0004674">
    <property type="term" value="F:protein serine/threonine kinase activity"/>
    <property type="evidence" value="ECO:0007669"/>
    <property type="project" value="UniProtKB-KW"/>
</dbReference>
<keyword evidence="5" id="KW-0418">Kinase</keyword>
<sequence length="1287" mass="146516">MIMNGYPTSPNRNFIQPSSSSSGGGASSISPPNSSSPKVGGGRQRRKAILVSPSSSPSMNGRNSADSNTSSPASSPNTRIMMGSPLIGNNQMMNGGQTLPPFMMNNNFVFHPNSNQQQPNQNGFPQTNTTSSSPPLFLNHQQHNNTRNVNTNQQQAYFPSQFHNHHNYPQVPLTFTPSPLYVQSPSNSYVPSPSNSYSTTGTIRSNLANTKLVDSFVIEEDDEDDDEFMSSKNSQPISVISPAFSVTPAYSSVPKKPNPNDALESFDLIDDDDDERYDIDQNFGSFNINTIHSPIQQPVQNTTPNFMITPITQDEFDEMDIDFGSSPFKSNAFLHASKPSTTSNPQQQVNHDFNSDVLFVSDEGSGKSEPQDGRRSTADNDDEYDLMGLSEIETKPSETSKTHSSKKSHSSSNFQKNFRYYCILMEYCSGKILDQFISDLNEITKESKGLKTLTMDVRFSWFIKLLEVMNYLHQNKVIHRDLKPQNIIVQYDSDNLKNNFEEEIRKITLKIIDFGLAKQLVHQNSTSTICGTRAYVAPEVKPGAEYDYKVDVYSLGIIFMQVSATLTVKDFQQLIDQRARRYNIDFWLFMRSNHYFEFIHEHVFDIGSKRIVKMMVCAREERKSAAELLEHPVIQTWRFIFENDSSQLLNILSKPESLLGFLSGLDTSSLFVKKSILGMKDLLSNEKLRQKCCELMSEYRVLPVLMFYISRKLFSDRAHTESSVELNEMYDEIFKSTLSIISQVLTYYDNQTDKRHIKRIIREMRNETSSLLVDELGRYSTTCILNFIHAKVFHSPEFFFTLSCLKIIFFLCKYDKSTRVGYCLWLERNQSKIGRSSDPLSEKKTQLLRGIYTYISLIEPGYATLLSPNYNIEPILVEVFNEIPFHHRRAIIKPVWQKLAKILNLALDTGDESAADRVLGVMNNFLYDFFSLEKFTTYHTIGNTKFGAIVGDNNVCGLPNSMYYLIPTGSGLLTFGLLKNYSYVDRQTLIYHLLCNNLNPNDIKVFHFDNHPNSTLGNEKELINHYLGNYSPVPIETKADFSHLVNLQGSPLKVLDNERTLHFVSSRATKMSLTTKDSLFFFQPEIAETRRFGNPSANIRKPSMKTVFYYEVQIHRLISSKVSIGLMARSNISENNCVDRKYAFQAQEGFGCIMSADKKEILYKELEIIAHCGDTIGCGLTEQGEVYFTMNGIFLFSISLHQRIMHSSIFPFIEVLSTPNDECLLHLNLGENLTIEPFIFDHQPQLNPPNVHFSEVNSILRSLNLNQLQPLPNFKGLRKFIELQQKR</sequence>
<dbReference type="OrthoDB" id="6513976at2759"/>
<feature type="compositionally biased region" description="Low complexity" evidence="9">
    <location>
        <begin position="17"/>
        <end position="37"/>
    </location>
</feature>
<dbReference type="InterPro" id="IPR000719">
    <property type="entry name" value="Prot_kinase_dom"/>
</dbReference>
<dbReference type="PROSITE" id="PS50011">
    <property type="entry name" value="PROTEIN_KINASE_DOM"/>
    <property type="match status" value="1"/>
</dbReference>
<evidence type="ECO:0000256" key="8">
    <source>
        <dbReference type="ARBA" id="ARBA00048679"/>
    </source>
</evidence>
<evidence type="ECO:0000259" key="10">
    <source>
        <dbReference type="PROSITE" id="PS50011"/>
    </source>
</evidence>
<feature type="compositionally biased region" description="Polar residues" evidence="9">
    <location>
        <begin position="1"/>
        <end position="16"/>
    </location>
</feature>
<reference evidence="11 12" key="1">
    <citation type="journal article" date="2010" name="Cell">
        <title>The genome of Naegleria gruberi illuminates early eukaryotic versatility.</title>
        <authorList>
            <person name="Fritz-Laylin L.K."/>
            <person name="Prochnik S.E."/>
            <person name="Ginger M.L."/>
            <person name="Dacks J.B."/>
            <person name="Carpenter M.L."/>
            <person name="Field M.C."/>
            <person name="Kuo A."/>
            <person name="Paredez A."/>
            <person name="Chapman J."/>
            <person name="Pham J."/>
            <person name="Shu S."/>
            <person name="Neupane R."/>
            <person name="Cipriano M."/>
            <person name="Mancuso J."/>
            <person name="Tu H."/>
            <person name="Salamov A."/>
            <person name="Lindquist E."/>
            <person name="Shapiro H."/>
            <person name="Lucas S."/>
            <person name="Grigoriev I.V."/>
            <person name="Cande W.Z."/>
            <person name="Fulton C."/>
            <person name="Rokhsar D.S."/>
            <person name="Dawson S.C."/>
        </authorList>
    </citation>
    <scope>NUCLEOTIDE SEQUENCE [LARGE SCALE GENOMIC DNA]</scope>
    <source>
        <strain evidence="11 12">NEG-M</strain>
    </source>
</reference>
<accession>D2VU80</accession>
<dbReference type="Gene3D" id="2.60.120.920">
    <property type="match status" value="1"/>
</dbReference>
<dbReference type="PANTHER" id="PTHR43671">
    <property type="entry name" value="SERINE/THREONINE-PROTEIN KINASE NEK"/>
    <property type="match status" value="1"/>
</dbReference>
<comment type="catalytic activity">
    <reaction evidence="7">
        <text>L-threonyl-[protein] + ATP = O-phospho-L-threonyl-[protein] + ADP + H(+)</text>
        <dbReference type="Rhea" id="RHEA:46608"/>
        <dbReference type="Rhea" id="RHEA-COMP:11060"/>
        <dbReference type="Rhea" id="RHEA-COMP:11605"/>
        <dbReference type="ChEBI" id="CHEBI:15378"/>
        <dbReference type="ChEBI" id="CHEBI:30013"/>
        <dbReference type="ChEBI" id="CHEBI:30616"/>
        <dbReference type="ChEBI" id="CHEBI:61977"/>
        <dbReference type="ChEBI" id="CHEBI:456216"/>
        <dbReference type="EC" id="2.7.11.1"/>
    </reaction>
</comment>
<evidence type="ECO:0000256" key="4">
    <source>
        <dbReference type="ARBA" id="ARBA00022741"/>
    </source>
</evidence>
<name>D2VU80_NAEGR</name>
<feature type="compositionally biased region" description="Basic and acidic residues" evidence="9">
    <location>
        <begin position="392"/>
        <end position="401"/>
    </location>
</feature>
<feature type="region of interest" description="Disordered" evidence="9">
    <location>
        <begin position="359"/>
        <end position="411"/>
    </location>
</feature>
<dbReference type="VEuPathDB" id="AmoebaDB:NAEGRDRAFT_72567"/>
<dbReference type="GeneID" id="8856996"/>
<feature type="compositionally biased region" description="Low complexity" evidence="9">
    <location>
        <begin position="64"/>
        <end position="78"/>
    </location>
</feature>
<feature type="compositionally biased region" description="Polar residues" evidence="9">
    <location>
        <begin position="52"/>
        <end position="63"/>
    </location>
</feature>
<dbReference type="Pfam" id="PF00069">
    <property type="entry name" value="Pkinase"/>
    <property type="match status" value="1"/>
</dbReference>
<feature type="compositionally biased region" description="Basic and acidic residues" evidence="9">
    <location>
        <begin position="364"/>
        <end position="378"/>
    </location>
</feature>
<dbReference type="RefSeq" id="XP_002672386.1">
    <property type="nucleotide sequence ID" value="XM_002672340.1"/>
</dbReference>
<dbReference type="Proteomes" id="UP000006671">
    <property type="component" value="Unassembled WGS sequence"/>
</dbReference>
<feature type="domain" description="Protein kinase" evidence="10">
    <location>
        <begin position="277"/>
        <end position="634"/>
    </location>
</feature>
<dbReference type="CDD" id="cd00180">
    <property type="entry name" value="PKc"/>
    <property type="match status" value="1"/>
</dbReference>
<comment type="catalytic activity">
    <reaction evidence="8">
        <text>L-seryl-[protein] + ATP = O-phospho-L-seryl-[protein] + ADP + H(+)</text>
        <dbReference type="Rhea" id="RHEA:17989"/>
        <dbReference type="Rhea" id="RHEA-COMP:9863"/>
        <dbReference type="Rhea" id="RHEA-COMP:11604"/>
        <dbReference type="ChEBI" id="CHEBI:15378"/>
        <dbReference type="ChEBI" id="CHEBI:29999"/>
        <dbReference type="ChEBI" id="CHEBI:30616"/>
        <dbReference type="ChEBI" id="CHEBI:83421"/>
        <dbReference type="ChEBI" id="CHEBI:456216"/>
        <dbReference type="EC" id="2.7.11.1"/>
    </reaction>
</comment>
<proteinExistence type="predicted"/>
<dbReference type="SUPFAM" id="SSF56112">
    <property type="entry name" value="Protein kinase-like (PK-like)"/>
    <property type="match status" value="1"/>
</dbReference>
<dbReference type="GO" id="GO:0005524">
    <property type="term" value="F:ATP binding"/>
    <property type="evidence" value="ECO:0007669"/>
    <property type="project" value="UniProtKB-KW"/>
</dbReference>
<dbReference type="Gene3D" id="1.10.510.10">
    <property type="entry name" value="Transferase(Phosphotransferase) domain 1"/>
    <property type="match status" value="1"/>
</dbReference>
<keyword evidence="3" id="KW-0808">Transferase</keyword>
<feature type="region of interest" description="Disordered" evidence="9">
    <location>
        <begin position="1"/>
        <end position="99"/>
    </location>
</feature>
<dbReference type="PANTHER" id="PTHR43671:SF98">
    <property type="entry name" value="SERINE_THREONINE-PROTEIN KINASE NEK11"/>
    <property type="match status" value="1"/>
</dbReference>
<evidence type="ECO:0000256" key="6">
    <source>
        <dbReference type="ARBA" id="ARBA00022840"/>
    </source>
</evidence>
<feature type="region of interest" description="Disordered" evidence="9">
    <location>
        <begin position="113"/>
        <end position="134"/>
    </location>
</feature>
<gene>
    <name evidence="11" type="ORF">NAEGRDRAFT_72567</name>
</gene>
<keyword evidence="4" id="KW-0547">Nucleotide-binding</keyword>
<evidence type="ECO:0000256" key="5">
    <source>
        <dbReference type="ARBA" id="ARBA00022777"/>
    </source>
</evidence>
<dbReference type="InterPro" id="IPR008271">
    <property type="entry name" value="Ser/Thr_kinase_AS"/>
</dbReference>
<dbReference type="EMBL" id="GG738898">
    <property type="protein sequence ID" value="EFC39642.1"/>
    <property type="molecule type" value="Genomic_DNA"/>
</dbReference>
<evidence type="ECO:0000256" key="1">
    <source>
        <dbReference type="ARBA" id="ARBA00012513"/>
    </source>
</evidence>
<dbReference type="PROSITE" id="PS00108">
    <property type="entry name" value="PROTEIN_KINASE_ST"/>
    <property type="match status" value="1"/>
</dbReference>
<evidence type="ECO:0000256" key="7">
    <source>
        <dbReference type="ARBA" id="ARBA00047899"/>
    </source>
</evidence>
<evidence type="ECO:0000313" key="12">
    <source>
        <dbReference type="Proteomes" id="UP000006671"/>
    </source>
</evidence>
<feature type="compositionally biased region" description="Low complexity" evidence="9">
    <location>
        <begin position="113"/>
        <end position="130"/>
    </location>
</feature>
<protein>
    <recommendedName>
        <fullName evidence="1">non-specific serine/threonine protein kinase</fullName>
        <ecNumber evidence="1">2.7.11.1</ecNumber>
    </recommendedName>
</protein>
<dbReference type="EC" id="2.7.11.1" evidence="1"/>
<evidence type="ECO:0000256" key="9">
    <source>
        <dbReference type="SAM" id="MobiDB-lite"/>
    </source>
</evidence>
<dbReference type="SMART" id="SM00220">
    <property type="entry name" value="S_TKc"/>
    <property type="match status" value="1"/>
</dbReference>